<dbReference type="Proteomes" id="UP000324194">
    <property type="component" value="Chromosome 1"/>
</dbReference>
<dbReference type="SUPFAM" id="SSF54427">
    <property type="entry name" value="NTF2-like"/>
    <property type="match status" value="1"/>
</dbReference>
<evidence type="ECO:0000313" key="2">
    <source>
        <dbReference type="EMBL" id="VVC75349.1"/>
    </source>
</evidence>
<sequence length="150" mass="17198">MKKIKLATICVVTALMTSTSFASSYQKLQHNKEVVTAFYEAAINNKDFSAAEKYMGSYYKQHNPMAEDGKEGFKKFIDYLRNTYPNSHSEIKRIMAEGDYVILHVHSIKVPDARGQAIVDIFRLENEKIVEHWDVIQDVPEKSANENGMF</sequence>
<dbReference type="InterPro" id="IPR009959">
    <property type="entry name" value="Cyclase_SnoaL-like"/>
</dbReference>
<dbReference type="KEGG" id="asip:AQUSIP_06390"/>
<dbReference type="EMBL" id="LR699119">
    <property type="protein sequence ID" value="VVC75349.1"/>
    <property type="molecule type" value="Genomic_DNA"/>
</dbReference>
<dbReference type="Pfam" id="PF07366">
    <property type="entry name" value="SnoaL"/>
    <property type="match status" value="1"/>
</dbReference>
<protein>
    <submittedName>
        <fullName evidence="2">Uncharacterized protein</fullName>
    </submittedName>
</protein>
<dbReference type="PANTHER" id="PTHR38436:SF1">
    <property type="entry name" value="ESTER CYCLASE"/>
    <property type="match status" value="1"/>
</dbReference>
<dbReference type="GO" id="GO:0030638">
    <property type="term" value="P:polyketide metabolic process"/>
    <property type="evidence" value="ECO:0007669"/>
    <property type="project" value="InterPro"/>
</dbReference>
<gene>
    <name evidence="2" type="ORF">AQUSIP_06390</name>
</gene>
<evidence type="ECO:0000256" key="1">
    <source>
        <dbReference type="SAM" id="SignalP"/>
    </source>
</evidence>
<feature type="chain" id="PRO_5022764140" evidence="1">
    <location>
        <begin position="23"/>
        <end position="150"/>
    </location>
</feature>
<organism evidence="2 3">
    <name type="scientific">Aquicella siphonis</name>
    <dbReference type="NCBI Taxonomy" id="254247"/>
    <lineage>
        <taxon>Bacteria</taxon>
        <taxon>Pseudomonadati</taxon>
        <taxon>Pseudomonadota</taxon>
        <taxon>Gammaproteobacteria</taxon>
        <taxon>Legionellales</taxon>
        <taxon>Coxiellaceae</taxon>
        <taxon>Aquicella</taxon>
    </lineage>
</organism>
<dbReference type="RefSeq" id="WP_148338591.1">
    <property type="nucleotide sequence ID" value="NZ_LR699119.1"/>
</dbReference>
<reference evidence="2 3" key="1">
    <citation type="submission" date="2019-08" db="EMBL/GenBank/DDBJ databases">
        <authorList>
            <person name="Guy L."/>
        </authorList>
    </citation>
    <scope>NUCLEOTIDE SEQUENCE [LARGE SCALE GENOMIC DNA]</scope>
    <source>
        <strain evidence="2 3">SGT-108</strain>
    </source>
</reference>
<dbReference type="Gene3D" id="3.10.450.50">
    <property type="match status" value="1"/>
</dbReference>
<keyword evidence="3" id="KW-1185">Reference proteome</keyword>
<name>A0A5E4PEE3_9COXI</name>
<keyword evidence="1" id="KW-0732">Signal</keyword>
<evidence type="ECO:0000313" key="3">
    <source>
        <dbReference type="Proteomes" id="UP000324194"/>
    </source>
</evidence>
<feature type="signal peptide" evidence="1">
    <location>
        <begin position="1"/>
        <end position="22"/>
    </location>
</feature>
<dbReference type="AlphaFoldDB" id="A0A5E4PEE3"/>
<accession>A0A5E4PEE3</accession>
<dbReference type="InterPro" id="IPR032710">
    <property type="entry name" value="NTF2-like_dom_sf"/>
</dbReference>
<proteinExistence type="predicted"/>
<dbReference type="PANTHER" id="PTHR38436">
    <property type="entry name" value="POLYKETIDE CYCLASE SNOAL-LIKE DOMAIN"/>
    <property type="match status" value="1"/>
</dbReference>
<dbReference type="OrthoDB" id="9812089at2"/>